<feature type="region of interest" description="Disordered" evidence="1">
    <location>
        <begin position="81"/>
        <end position="105"/>
    </location>
</feature>
<feature type="region of interest" description="Disordered" evidence="1">
    <location>
        <begin position="1"/>
        <end position="20"/>
    </location>
</feature>
<organism evidence="2 3">
    <name type="scientific">Pseudocercospora eumusae</name>
    <dbReference type="NCBI Taxonomy" id="321146"/>
    <lineage>
        <taxon>Eukaryota</taxon>
        <taxon>Fungi</taxon>
        <taxon>Dikarya</taxon>
        <taxon>Ascomycota</taxon>
        <taxon>Pezizomycotina</taxon>
        <taxon>Dothideomycetes</taxon>
        <taxon>Dothideomycetidae</taxon>
        <taxon>Mycosphaerellales</taxon>
        <taxon>Mycosphaerellaceae</taxon>
        <taxon>Pseudocercospora</taxon>
    </lineage>
</organism>
<dbReference type="OrthoDB" id="3649283at2759"/>
<proteinExistence type="predicted"/>
<accession>A0A139HNN3</accession>
<dbReference type="EMBL" id="LFZN01000025">
    <property type="protein sequence ID" value="KXT04002.1"/>
    <property type="molecule type" value="Genomic_DNA"/>
</dbReference>
<name>A0A139HNN3_9PEZI</name>
<protein>
    <submittedName>
        <fullName evidence="2">Uncharacterized protein</fullName>
    </submittedName>
</protein>
<dbReference type="AlphaFoldDB" id="A0A139HNN3"/>
<dbReference type="Proteomes" id="UP000070133">
    <property type="component" value="Unassembled WGS sequence"/>
</dbReference>
<comment type="caution">
    <text evidence="2">The sequence shown here is derived from an EMBL/GenBank/DDBJ whole genome shotgun (WGS) entry which is preliminary data.</text>
</comment>
<reference evidence="2 3" key="1">
    <citation type="submission" date="2015-07" db="EMBL/GenBank/DDBJ databases">
        <title>Comparative genomics of the Sigatoka disease complex on banana suggests a link between parallel evolutionary changes in Pseudocercospora fijiensis and Pseudocercospora eumusae and increased virulence on the banana host.</title>
        <authorList>
            <person name="Chang T.-C."/>
            <person name="Salvucci A."/>
            <person name="Crous P.W."/>
            <person name="Stergiopoulos I."/>
        </authorList>
    </citation>
    <scope>NUCLEOTIDE SEQUENCE [LARGE SCALE GENOMIC DNA]</scope>
    <source>
        <strain evidence="2 3">CBS 114824</strain>
    </source>
</reference>
<sequence length="145" mass="16629">MSNEAAPSREAFYHASRPLSIEQEQEQEQVMGFEEVALDPYEEEEEDLIMEVEEEEELTRINSYDFVLNQAKEQEQEQVVRTNGPSRPEAVHHNTTTRAGPGGSYEMQDFVERGGVTRTRKVGLGAFWAGDVGWDEVLDYLFLLR</sequence>
<gene>
    <name evidence="2" type="ORF">AC578_9267</name>
</gene>
<evidence type="ECO:0000313" key="3">
    <source>
        <dbReference type="Proteomes" id="UP000070133"/>
    </source>
</evidence>
<keyword evidence="3" id="KW-1185">Reference proteome</keyword>
<evidence type="ECO:0000313" key="2">
    <source>
        <dbReference type="EMBL" id="KXT04002.1"/>
    </source>
</evidence>
<evidence type="ECO:0000256" key="1">
    <source>
        <dbReference type="SAM" id="MobiDB-lite"/>
    </source>
</evidence>